<dbReference type="Gene3D" id="1.10.10.10">
    <property type="entry name" value="Winged helix-like DNA-binding domain superfamily/Winged helix DNA-binding domain"/>
    <property type="match status" value="1"/>
</dbReference>
<evidence type="ECO:0000259" key="1">
    <source>
        <dbReference type="PROSITE" id="PS50995"/>
    </source>
</evidence>
<sequence length="150" mass="16501">MSSESVPRPEVDRLQNSIVAFVRAFGLHQPDTTPCGQTIPISQAHALTELAARQPINQSELGMILRLTKSTVSRMVGLMERRGWVERVRGGAADGRMVLLRLTDTGERMAATIAAARRARMEIFLDRIPTAQRDAVLQALSILTEAADDH</sequence>
<keyword evidence="3" id="KW-1185">Reference proteome</keyword>
<dbReference type="GO" id="GO:0006950">
    <property type="term" value="P:response to stress"/>
    <property type="evidence" value="ECO:0007669"/>
    <property type="project" value="TreeGrafter"/>
</dbReference>
<dbReference type="Pfam" id="PF12802">
    <property type="entry name" value="MarR_2"/>
    <property type="match status" value="1"/>
</dbReference>
<dbReference type="InterPro" id="IPR036388">
    <property type="entry name" value="WH-like_DNA-bd_sf"/>
</dbReference>
<comment type="caution">
    <text evidence="2">The sequence shown here is derived from an EMBL/GenBank/DDBJ whole genome shotgun (WGS) entry which is preliminary data.</text>
</comment>
<dbReference type="InterPro" id="IPR036390">
    <property type="entry name" value="WH_DNA-bd_sf"/>
</dbReference>
<dbReference type="RefSeq" id="WP_067529650.1">
    <property type="nucleotide sequence ID" value="NZ_JABELX010000008.1"/>
</dbReference>
<organism evidence="2 3">
    <name type="scientific">Nocardia uniformis</name>
    <dbReference type="NCBI Taxonomy" id="53432"/>
    <lineage>
        <taxon>Bacteria</taxon>
        <taxon>Bacillati</taxon>
        <taxon>Actinomycetota</taxon>
        <taxon>Actinomycetes</taxon>
        <taxon>Mycobacteriales</taxon>
        <taxon>Nocardiaceae</taxon>
        <taxon>Nocardia</taxon>
    </lineage>
</organism>
<dbReference type="SUPFAM" id="SSF46785">
    <property type="entry name" value="Winged helix' DNA-binding domain"/>
    <property type="match status" value="1"/>
</dbReference>
<dbReference type="AlphaFoldDB" id="A0A849CH67"/>
<name>A0A849CH67_9NOCA</name>
<dbReference type="PANTHER" id="PTHR33164">
    <property type="entry name" value="TRANSCRIPTIONAL REGULATOR, MARR FAMILY"/>
    <property type="match status" value="1"/>
</dbReference>
<feature type="domain" description="HTH marR-type" evidence="1">
    <location>
        <begin position="11"/>
        <end position="145"/>
    </location>
</feature>
<dbReference type="InterPro" id="IPR039422">
    <property type="entry name" value="MarR/SlyA-like"/>
</dbReference>
<dbReference type="PANTHER" id="PTHR33164:SF94">
    <property type="entry name" value="TRANSCRIPTIONAL REGULATORY PROTEIN-RELATED"/>
    <property type="match status" value="1"/>
</dbReference>
<evidence type="ECO:0000313" key="3">
    <source>
        <dbReference type="Proteomes" id="UP000586827"/>
    </source>
</evidence>
<dbReference type="GO" id="GO:0003700">
    <property type="term" value="F:DNA-binding transcription factor activity"/>
    <property type="evidence" value="ECO:0007669"/>
    <property type="project" value="InterPro"/>
</dbReference>
<dbReference type="EMBL" id="JABELX010000008">
    <property type="protein sequence ID" value="NNH72931.1"/>
    <property type="molecule type" value="Genomic_DNA"/>
</dbReference>
<protein>
    <submittedName>
        <fullName evidence="2">MarR family transcriptional regulator</fullName>
    </submittedName>
</protein>
<dbReference type="InterPro" id="IPR000835">
    <property type="entry name" value="HTH_MarR-typ"/>
</dbReference>
<reference evidence="2 3" key="1">
    <citation type="submission" date="2020-05" db="EMBL/GenBank/DDBJ databases">
        <title>MicrobeNet Type strains.</title>
        <authorList>
            <person name="Nicholson A.C."/>
        </authorList>
    </citation>
    <scope>NUCLEOTIDE SEQUENCE [LARGE SCALE GENOMIC DNA]</scope>
    <source>
        <strain evidence="2 3">JCM 3224</strain>
    </source>
</reference>
<dbReference type="PROSITE" id="PS50995">
    <property type="entry name" value="HTH_MARR_2"/>
    <property type="match status" value="1"/>
</dbReference>
<proteinExistence type="predicted"/>
<gene>
    <name evidence="2" type="ORF">HLB23_24240</name>
</gene>
<dbReference type="Proteomes" id="UP000586827">
    <property type="component" value="Unassembled WGS sequence"/>
</dbReference>
<accession>A0A849CH67</accession>
<dbReference type="SMART" id="SM00347">
    <property type="entry name" value="HTH_MARR"/>
    <property type="match status" value="1"/>
</dbReference>
<evidence type="ECO:0000313" key="2">
    <source>
        <dbReference type="EMBL" id="NNH72931.1"/>
    </source>
</evidence>